<keyword evidence="3" id="KW-1185">Reference proteome</keyword>
<evidence type="ECO:0000313" key="2">
    <source>
        <dbReference type="EMBL" id="EDW26693.1"/>
    </source>
</evidence>
<sequence length="133" mass="14258">MVRRGSTVLVLDANESHTSHGGAETNGMSSAAIPQENPSLPPSPCPKKMAIVPPCKEMQQAKRDNNNNQDIEQKEDNDQHECIQDILNIGPGPGPGAGKTATLQAQITMPMDIDSEDETIQGKPDKETQGKSQ</sequence>
<dbReference type="OrthoDB" id="10673393at2759"/>
<dbReference type="Proteomes" id="UP000008744">
    <property type="component" value="Unassembled WGS sequence"/>
</dbReference>
<feature type="compositionally biased region" description="Basic and acidic residues" evidence="1">
    <location>
        <begin position="123"/>
        <end position="133"/>
    </location>
</feature>
<dbReference type="HOGENOM" id="CLU_1908869_0_0_1"/>
<accession>B4GVJ8</accession>
<protein>
    <submittedName>
        <fullName evidence="2">GL14669</fullName>
    </submittedName>
</protein>
<organism evidence="3">
    <name type="scientific">Drosophila persimilis</name>
    <name type="common">Fruit fly</name>
    <dbReference type="NCBI Taxonomy" id="7234"/>
    <lineage>
        <taxon>Eukaryota</taxon>
        <taxon>Metazoa</taxon>
        <taxon>Ecdysozoa</taxon>
        <taxon>Arthropoda</taxon>
        <taxon>Hexapoda</taxon>
        <taxon>Insecta</taxon>
        <taxon>Pterygota</taxon>
        <taxon>Neoptera</taxon>
        <taxon>Endopterygota</taxon>
        <taxon>Diptera</taxon>
        <taxon>Brachycera</taxon>
        <taxon>Muscomorpha</taxon>
        <taxon>Ephydroidea</taxon>
        <taxon>Drosophilidae</taxon>
        <taxon>Drosophila</taxon>
        <taxon>Sophophora</taxon>
    </lineage>
</organism>
<dbReference type="EMBL" id="CH479193">
    <property type="protein sequence ID" value="EDW26693.1"/>
    <property type="molecule type" value="Genomic_DNA"/>
</dbReference>
<evidence type="ECO:0000256" key="1">
    <source>
        <dbReference type="SAM" id="MobiDB-lite"/>
    </source>
</evidence>
<name>B4GVJ8_DROPE</name>
<reference evidence="2 3" key="1">
    <citation type="journal article" date="2007" name="Nature">
        <title>Evolution of genes and genomes on the Drosophila phylogeny.</title>
        <authorList>
            <consortium name="Drosophila 12 Genomes Consortium"/>
            <person name="Clark A.G."/>
            <person name="Eisen M.B."/>
            <person name="Smith D.R."/>
            <person name="Bergman C.M."/>
            <person name="Oliver B."/>
            <person name="Markow T.A."/>
            <person name="Kaufman T.C."/>
            <person name="Kellis M."/>
            <person name="Gelbart W."/>
            <person name="Iyer V.N."/>
            <person name="Pollard D.A."/>
            <person name="Sackton T.B."/>
            <person name="Larracuente A.M."/>
            <person name="Singh N.D."/>
            <person name="Abad J.P."/>
            <person name="Abt D.N."/>
            <person name="Adryan B."/>
            <person name="Aguade M."/>
            <person name="Akashi H."/>
            <person name="Anderson W.W."/>
            <person name="Aquadro C.F."/>
            <person name="Ardell D.H."/>
            <person name="Arguello R."/>
            <person name="Artieri C.G."/>
            <person name="Barbash D.A."/>
            <person name="Barker D."/>
            <person name="Barsanti P."/>
            <person name="Batterham P."/>
            <person name="Batzoglou S."/>
            <person name="Begun D."/>
            <person name="Bhutkar A."/>
            <person name="Blanco E."/>
            <person name="Bosak S.A."/>
            <person name="Bradley R.K."/>
            <person name="Brand A.D."/>
            <person name="Brent M.R."/>
            <person name="Brooks A.N."/>
            <person name="Brown R.H."/>
            <person name="Butlin R.K."/>
            <person name="Caggese C."/>
            <person name="Calvi B.R."/>
            <person name="Bernardo de Carvalho A."/>
            <person name="Caspi A."/>
            <person name="Castrezana S."/>
            <person name="Celniker S.E."/>
            <person name="Chang J.L."/>
            <person name="Chapple C."/>
            <person name="Chatterji S."/>
            <person name="Chinwalla A."/>
            <person name="Civetta A."/>
            <person name="Clifton S.W."/>
            <person name="Comeron J.M."/>
            <person name="Costello J.C."/>
            <person name="Coyne J.A."/>
            <person name="Daub J."/>
            <person name="David R.G."/>
            <person name="Delcher A.L."/>
            <person name="Delehaunty K."/>
            <person name="Do C.B."/>
            <person name="Ebling H."/>
            <person name="Edwards K."/>
            <person name="Eickbush T."/>
            <person name="Evans J.D."/>
            <person name="Filipski A."/>
            <person name="Findeiss S."/>
            <person name="Freyhult E."/>
            <person name="Fulton L."/>
            <person name="Fulton R."/>
            <person name="Garcia A.C."/>
            <person name="Gardiner A."/>
            <person name="Garfield D.A."/>
            <person name="Garvin B.E."/>
            <person name="Gibson G."/>
            <person name="Gilbert D."/>
            <person name="Gnerre S."/>
            <person name="Godfrey J."/>
            <person name="Good R."/>
            <person name="Gotea V."/>
            <person name="Gravely B."/>
            <person name="Greenberg A.J."/>
            <person name="Griffiths-Jones S."/>
            <person name="Gross S."/>
            <person name="Guigo R."/>
            <person name="Gustafson E.A."/>
            <person name="Haerty W."/>
            <person name="Hahn M.W."/>
            <person name="Halligan D.L."/>
            <person name="Halpern A.L."/>
            <person name="Halter G.M."/>
            <person name="Han M.V."/>
            <person name="Heger A."/>
            <person name="Hillier L."/>
            <person name="Hinrichs A.S."/>
            <person name="Holmes I."/>
            <person name="Hoskins R.A."/>
            <person name="Hubisz M.J."/>
            <person name="Hultmark D."/>
            <person name="Huntley M.A."/>
            <person name="Jaffe D.B."/>
            <person name="Jagadeeshan S."/>
            <person name="Jeck W.R."/>
            <person name="Johnson J."/>
            <person name="Jones C.D."/>
            <person name="Jordan W.C."/>
            <person name="Karpen G.H."/>
            <person name="Kataoka E."/>
            <person name="Keightley P.D."/>
            <person name="Kheradpour P."/>
            <person name="Kirkness E.F."/>
            <person name="Koerich L.B."/>
            <person name="Kristiansen K."/>
            <person name="Kudrna D."/>
            <person name="Kulathinal R.J."/>
            <person name="Kumar S."/>
            <person name="Kwok R."/>
            <person name="Lander E."/>
            <person name="Langley C.H."/>
            <person name="Lapoint R."/>
            <person name="Lazzaro B.P."/>
            <person name="Lee S.J."/>
            <person name="Levesque L."/>
            <person name="Li R."/>
            <person name="Lin C.F."/>
            <person name="Lin M.F."/>
            <person name="Lindblad-Toh K."/>
            <person name="Llopart A."/>
            <person name="Long M."/>
            <person name="Low L."/>
            <person name="Lozovsky E."/>
            <person name="Lu J."/>
            <person name="Luo M."/>
            <person name="Machado C.A."/>
            <person name="Makalowski W."/>
            <person name="Marzo M."/>
            <person name="Matsuda M."/>
            <person name="Matzkin L."/>
            <person name="McAllister B."/>
            <person name="McBride C.S."/>
            <person name="McKernan B."/>
            <person name="McKernan K."/>
            <person name="Mendez-Lago M."/>
            <person name="Minx P."/>
            <person name="Mollenhauer M.U."/>
            <person name="Montooth K."/>
            <person name="Mount S.M."/>
            <person name="Mu X."/>
            <person name="Myers E."/>
            <person name="Negre B."/>
            <person name="Newfeld S."/>
            <person name="Nielsen R."/>
            <person name="Noor M.A."/>
            <person name="O'Grady P."/>
            <person name="Pachter L."/>
            <person name="Papaceit M."/>
            <person name="Parisi M.J."/>
            <person name="Parisi M."/>
            <person name="Parts L."/>
            <person name="Pedersen J.S."/>
            <person name="Pesole G."/>
            <person name="Phillippy A.M."/>
            <person name="Ponting C.P."/>
            <person name="Pop M."/>
            <person name="Porcelli D."/>
            <person name="Powell J.R."/>
            <person name="Prohaska S."/>
            <person name="Pruitt K."/>
            <person name="Puig M."/>
            <person name="Quesneville H."/>
            <person name="Ram K.R."/>
            <person name="Rand D."/>
            <person name="Rasmussen M.D."/>
            <person name="Reed L.K."/>
            <person name="Reenan R."/>
            <person name="Reily A."/>
            <person name="Remington K.A."/>
            <person name="Rieger T.T."/>
            <person name="Ritchie M.G."/>
            <person name="Robin C."/>
            <person name="Rogers Y.H."/>
            <person name="Rohde C."/>
            <person name="Rozas J."/>
            <person name="Rubenfield M.J."/>
            <person name="Ruiz A."/>
            <person name="Russo S."/>
            <person name="Salzberg S.L."/>
            <person name="Sanchez-Gracia A."/>
            <person name="Saranga D.J."/>
            <person name="Sato H."/>
            <person name="Schaeffer S.W."/>
            <person name="Schatz M.C."/>
            <person name="Schlenke T."/>
            <person name="Schwartz R."/>
            <person name="Segarra C."/>
            <person name="Singh R.S."/>
            <person name="Sirot L."/>
            <person name="Sirota M."/>
            <person name="Sisneros N.B."/>
            <person name="Smith C.D."/>
            <person name="Smith T.F."/>
            <person name="Spieth J."/>
            <person name="Stage D.E."/>
            <person name="Stark A."/>
            <person name="Stephan W."/>
            <person name="Strausberg R.L."/>
            <person name="Strempel S."/>
            <person name="Sturgill D."/>
            <person name="Sutton G."/>
            <person name="Sutton G.G."/>
            <person name="Tao W."/>
            <person name="Teichmann S."/>
            <person name="Tobari Y.N."/>
            <person name="Tomimura Y."/>
            <person name="Tsolas J.M."/>
            <person name="Valente V.L."/>
            <person name="Venter E."/>
            <person name="Venter J.C."/>
            <person name="Vicario S."/>
            <person name="Vieira F.G."/>
            <person name="Vilella A.J."/>
            <person name="Villasante A."/>
            <person name="Walenz B."/>
            <person name="Wang J."/>
            <person name="Wasserman M."/>
            <person name="Watts T."/>
            <person name="Wilson D."/>
            <person name="Wilson R.K."/>
            <person name="Wing R.A."/>
            <person name="Wolfner M.F."/>
            <person name="Wong A."/>
            <person name="Wong G.K."/>
            <person name="Wu C.I."/>
            <person name="Wu G."/>
            <person name="Yamamoto D."/>
            <person name="Yang H.P."/>
            <person name="Yang S.P."/>
            <person name="Yorke J.A."/>
            <person name="Yoshida K."/>
            <person name="Zdobnov E."/>
            <person name="Zhang P."/>
            <person name="Zhang Y."/>
            <person name="Zimin A.V."/>
            <person name="Baldwin J."/>
            <person name="Abdouelleil A."/>
            <person name="Abdulkadir J."/>
            <person name="Abebe A."/>
            <person name="Abera B."/>
            <person name="Abreu J."/>
            <person name="Acer S.C."/>
            <person name="Aftuck L."/>
            <person name="Alexander A."/>
            <person name="An P."/>
            <person name="Anderson E."/>
            <person name="Anderson S."/>
            <person name="Arachi H."/>
            <person name="Azer M."/>
            <person name="Bachantsang P."/>
            <person name="Barry A."/>
            <person name="Bayul T."/>
            <person name="Berlin A."/>
            <person name="Bessette D."/>
            <person name="Bloom T."/>
            <person name="Blye J."/>
            <person name="Boguslavskiy L."/>
            <person name="Bonnet C."/>
            <person name="Boukhgalter B."/>
            <person name="Bourzgui I."/>
            <person name="Brown A."/>
            <person name="Cahill P."/>
            <person name="Channer S."/>
            <person name="Cheshatsang Y."/>
            <person name="Chuda L."/>
            <person name="Citroen M."/>
            <person name="Collymore A."/>
            <person name="Cooke P."/>
            <person name="Costello M."/>
            <person name="D'Aco K."/>
            <person name="Daza R."/>
            <person name="De Haan G."/>
            <person name="DeGray S."/>
            <person name="DeMaso C."/>
            <person name="Dhargay N."/>
            <person name="Dooley K."/>
            <person name="Dooley E."/>
            <person name="Doricent M."/>
            <person name="Dorje P."/>
            <person name="Dorjee K."/>
            <person name="Dupes A."/>
            <person name="Elong R."/>
            <person name="Falk J."/>
            <person name="Farina A."/>
            <person name="Faro S."/>
            <person name="Ferguson D."/>
            <person name="Fisher S."/>
            <person name="Foley C.D."/>
            <person name="Franke A."/>
            <person name="Friedrich D."/>
            <person name="Gadbois L."/>
            <person name="Gearin G."/>
            <person name="Gearin C.R."/>
            <person name="Giannoukos G."/>
            <person name="Goode T."/>
            <person name="Graham J."/>
            <person name="Grandbois E."/>
            <person name="Grewal S."/>
            <person name="Gyaltsen K."/>
            <person name="Hafez N."/>
            <person name="Hagos B."/>
            <person name="Hall J."/>
            <person name="Henson C."/>
            <person name="Hollinger A."/>
            <person name="Honan T."/>
            <person name="Huard M.D."/>
            <person name="Hughes L."/>
            <person name="Hurhula B."/>
            <person name="Husby M.E."/>
            <person name="Kamat A."/>
            <person name="Kanga B."/>
            <person name="Kashin S."/>
            <person name="Khazanovich D."/>
            <person name="Kisner P."/>
            <person name="Lance K."/>
            <person name="Lara M."/>
            <person name="Lee W."/>
            <person name="Lennon N."/>
            <person name="Letendre F."/>
            <person name="LeVine R."/>
            <person name="Lipovsky A."/>
            <person name="Liu X."/>
            <person name="Liu J."/>
            <person name="Liu S."/>
            <person name="Lokyitsang T."/>
            <person name="Lokyitsang Y."/>
            <person name="Lubonja R."/>
            <person name="Lui A."/>
            <person name="MacDonald P."/>
            <person name="Magnisalis V."/>
            <person name="Maru K."/>
            <person name="Matthews C."/>
            <person name="McCusker W."/>
            <person name="McDonough S."/>
            <person name="Mehta T."/>
            <person name="Meldrim J."/>
            <person name="Meneus L."/>
            <person name="Mihai O."/>
            <person name="Mihalev A."/>
            <person name="Mihova T."/>
            <person name="Mittelman R."/>
            <person name="Mlenga V."/>
            <person name="Montmayeur A."/>
            <person name="Mulrain L."/>
            <person name="Navidi A."/>
            <person name="Naylor J."/>
            <person name="Negash T."/>
            <person name="Nguyen T."/>
            <person name="Nguyen N."/>
            <person name="Nicol R."/>
            <person name="Norbu C."/>
            <person name="Norbu N."/>
            <person name="Novod N."/>
            <person name="O'Neill B."/>
            <person name="Osman S."/>
            <person name="Markiewicz E."/>
            <person name="Oyono O.L."/>
            <person name="Patti C."/>
            <person name="Phunkhang P."/>
            <person name="Pierre F."/>
            <person name="Priest M."/>
            <person name="Raghuraman S."/>
            <person name="Rege F."/>
            <person name="Reyes R."/>
            <person name="Rise C."/>
            <person name="Rogov P."/>
            <person name="Ross K."/>
            <person name="Ryan E."/>
            <person name="Settipalli S."/>
            <person name="Shea T."/>
            <person name="Sherpa N."/>
            <person name="Shi L."/>
            <person name="Shih D."/>
            <person name="Sparrow T."/>
            <person name="Spaulding J."/>
            <person name="Stalker J."/>
            <person name="Stange-Thomann N."/>
            <person name="Stavropoulos S."/>
            <person name="Stone C."/>
            <person name="Strader C."/>
            <person name="Tesfaye S."/>
            <person name="Thomson T."/>
            <person name="Thoulutsang Y."/>
            <person name="Thoulutsang D."/>
            <person name="Topham K."/>
            <person name="Topping I."/>
            <person name="Tsamla T."/>
            <person name="Vassiliev H."/>
            <person name="Vo A."/>
            <person name="Wangchuk T."/>
            <person name="Wangdi T."/>
            <person name="Weiand M."/>
            <person name="Wilkinson J."/>
            <person name="Wilson A."/>
            <person name="Yadav S."/>
            <person name="Young G."/>
            <person name="Yu Q."/>
            <person name="Zembek L."/>
            <person name="Zhong D."/>
            <person name="Zimmer A."/>
            <person name="Zwirko Z."/>
            <person name="Jaffe D.B."/>
            <person name="Alvarez P."/>
            <person name="Brockman W."/>
            <person name="Butler J."/>
            <person name="Chin C."/>
            <person name="Gnerre S."/>
            <person name="Grabherr M."/>
            <person name="Kleber M."/>
            <person name="Mauceli E."/>
            <person name="MacCallum I."/>
        </authorList>
    </citation>
    <scope>NUCLEOTIDE SEQUENCE [LARGE SCALE GENOMIC DNA]</scope>
    <source>
        <strain evidence="3">MSH-3 / Tucson 14011-0111.49</strain>
    </source>
</reference>
<proteinExistence type="predicted"/>
<gene>
    <name evidence="2" type="primary">Dper\GL14669</name>
    <name evidence="2" type="ORF">Dper_GL14669</name>
</gene>
<evidence type="ECO:0000313" key="3">
    <source>
        <dbReference type="Proteomes" id="UP000008744"/>
    </source>
</evidence>
<dbReference type="AlphaFoldDB" id="B4GVJ8"/>
<feature type="region of interest" description="Disordered" evidence="1">
    <location>
        <begin position="1"/>
        <end position="133"/>
    </location>
</feature>
<feature type="compositionally biased region" description="Basic and acidic residues" evidence="1">
    <location>
        <begin position="59"/>
        <end position="83"/>
    </location>
</feature>